<dbReference type="GO" id="GO:0016787">
    <property type="term" value="F:hydrolase activity"/>
    <property type="evidence" value="ECO:0007669"/>
    <property type="project" value="InterPro"/>
</dbReference>
<proteinExistence type="inferred from homology"/>
<name>A0A817BC69_BRANA</name>
<dbReference type="AlphaFoldDB" id="A0A817BC69"/>
<feature type="domain" description="Alpha/beta hydrolase fold-3" evidence="2">
    <location>
        <begin position="121"/>
        <end position="333"/>
    </location>
</feature>
<dbReference type="PANTHER" id="PTHR23024">
    <property type="entry name" value="ARYLACETAMIDE DEACETYLASE"/>
    <property type="match status" value="1"/>
</dbReference>
<dbReference type="Pfam" id="PF07859">
    <property type="entry name" value="Abhydrolase_3"/>
    <property type="match status" value="1"/>
</dbReference>
<sequence>MNLISLHLTQLKPYQQYYTSKVKKELMAALSFTHNHQSSDNRRGGSHNHRHGPIVEEIEGLIKVFNDGCVERPPIVPTVSATVHPSAKVTAFDIKLSNDTWARVYIPDAAAFSPSVTLPLLVYFHGGGFCVGSAAWSCYHDFLTDLAVKARCVIVSVNYRLAPEHRLPAAYDDGINVVSWLMKQGSNGGYSWVNKCDLSNVFLAGDSAGANVAYQVALKITNTSNLKGVILIHPFFGGEARTFSEKQQHSKSSALTLSASDTYWRLALPRGVSRDHPWCNPPISSSARLPTTMVFMAEFDILKDRNMEMCKMMRSHGKRVEGIIHGGVGHAFHILDKSSVSRDRIHDMMCRLRNFIHP</sequence>
<organism evidence="3">
    <name type="scientific">Brassica napus</name>
    <name type="common">Rape</name>
    <dbReference type="NCBI Taxonomy" id="3708"/>
    <lineage>
        <taxon>Eukaryota</taxon>
        <taxon>Viridiplantae</taxon>
        <taxon>Streptophyta</taxon>
        <taxon>Embryophyta</taxon>
        <taxon>Tracheophyta</taxon>
        <taxon>Spermatophyta</taxon>
        <taxon>Magnoliopsida</taxon>
        <taxon>eudicotyledons</taxon>
        <taxon>Gunneridae</taxon>
        <taxon>Pentapetalae</taxon>
        <taxon>rosids</taxon>
        <taxon>malvids</taxon>
        <taxon>Brassicales</taxon>
        <taxon>Brassicaceae</taxon>
        <taxon>Brassiceae</taxon>
        <taxon>Brassica</taxon>
    </lineage>
</organism>
<evidence type="ECO:0000313" key="3">
    <source>
        <dbReference type="EMBL" id="CAF2345502.1"/>
    </source>
</evidence>
<dbReference type="Proteomes" id="UP001295469">
    <property type="component" value="Chromosome A10"/>
</dbReference>
<evidence type="ECO:0000259" key="2">
    <source>
        <dbReference type="Pfam" id="PF07859"/>
    </source>
</evidence>
<accession>A0A817BC69</accession>
<dbReference type="SUPFAM" id="SSF53474">
    <property type="entry name" value="alpha/beta-Hydrolases"/>
    <property type="match status" value="1"/>
</dbReference>
<dbReference type="OrthoDB" id="408631at2759"/>
<dbReference type="InterPro" id="IPR050466">
    <property type="entry name" value="Carboxylest/Gibb_receptor"/>
</dbReference>
<gene>
    <name evidence="3" type="ORF">DARMORV10_A10P22980.1</name>
</gene>
<reference evidence="3" key="1">
    <citation type="submission" date="2021-01" db="EMBL/GenBank/DDBJ databases">
        <authorList>
            <consortium name="Genoscope - CEA"/>
            <person name="William W."/>
        </authorList>
    </citation>
    <scope>NUCLEOTIDE SEQUENCE</scope>
</reference>
<dbReference type="Gene3D" id="3.40.50.1820">
    <property type="entry name" value="alpha/beta hydrolase"/>
    <property type="match status" value="1"/>
</dbReference>
<dbReference type="InterPro" id="IPR013094">
    <property type="entry name" value="AB_hydrolase_3"/>
</dbReference>
<dbReference type="PANTHER" id="PTHR23024:SF589">
    <property type="entry name" value="CARBOXYLESTERASE 17-RELATED"/>
    <property type="match status" value="1"/>
</dbReference>
<dbReference type="InterPro" id="IPR029058">
    <property type="entry name" value="AB_hydrolase_fold"/>
</dbReference>
<dbReference type="EMBL" id="HG994364">
    <property type="protein sequence ID" value="CAF2345502.1"/>
    <property type="molecule type" value="Genomic_DNA"/>
</dbReference>
<protein>
    <submittedName>
        <fullName evidence="3">(rape) hypothetical protein</fullName>
    </submittedName>
</protein>
<comment type="similarity">
    <text evidence="1">Belongs to the 'GDXG' lipolytic enzyme family.</text>
</comment>
<evidence type="ECO:0000256" key="1">
    <source>
        <dbReference type="ARBA" id="ARBA00010515"/>
    </source>
</evidence>